<name>A0A8J9V6V0_9NEOP</name>
<gene>
    <name evidence="1" type="ORF">BINO364_LOCUS7227</name>
</gene>
<feature type="non-terminal residue" evidence="1">
    <location>
        <position position="92"/>
    </location>
</feature>
<dbReference type="AlphaFoldDB" id="A0A8J9V6V0"/>
<dbReference type="EMBL" id="OV170222">
    <property type="protein sequence ID" value="CAH0721085.1"/>
    <property type="molecule type" value="Genomic_DNA"/>
</dbReference>
<sequence>MGRRRRRIFPKKKRSVFSRPHPIKRKMMLKHRRMKAFFHKHNPRGFIERGVRKMVGGIYTVSDRVRDKIAESTMALDNPFSAQFYEDRCVIQ</sequence>
<accession>A0A8J9V6V0</accession>
<dbReference type="Proteomes" id="UP000838878">
    <property type="component" value="Chromosome 2"/>
</dbReference>
<evidence type="ECO:0000313" key="1">
    <source>
        <dbReference type="EMBL" id="CAH0721085.1"/>
    </source>
</evidence>
<protein>
    <submittedName>
        <fullName evidence="1">Uncharacterized protein</fullName>
    </submittedName>
</protein>
<organism evidence="1 2">
    <name type="scientific">Brenthis ino</name>
    <name type="common">lesser marbled fritillary</name>
    <dbReference type="NCBI Taxonomy" id="405034"/>
    <lineage>
        <taxon>Eukaryota</taxon>
        <taxon>Metazoa</taxon>
        <taxon>Ecdysozoa</taxon>
        <taxon>Arthropoda</taxon>
        <taxon>Hexapoda</taxon>
        <taxon>Insecta</taxon>
        <taxon>Pterygota</taxon>
        <taxon>Neoptera</taxon>
        <taxon>Endopterygota</taxon>
        <taxon>Lepidoptera</taxon>
        <taxon>Glossata</taxon>
        <taxon>Ditrysia</taxon>
        <taxon>Papilionoidea</taxon>
        <taxon>Nymphalidae</taxon>
        <taxon>Heliconiinae</taxon>
        <taxon>Argynnini</taxon>
        <taxon>Brenthis</taxon>
    </lineage>
</organism>
<dbReference type="OrthoDB" id="7346278at2759"/>
<proteinExistence type="predicted"/>
<keyword evidence="2" id="KW-1185">Reference proteome</keyword>
<evidence type="ECO:0000313" key="2">
    <source>
        <dbReference type="Proteomes" id="UP000838878"/>
    </source>
</evidence>
<reference evidence="1" key="1">
    <citation type="submission" date="2021-12" db="EMBL/GenBank/DDBJ databases">
        <authorList>
            <person name="Martin H S."/>
        </authorList>
    </citation>
    <scope>NUCLEOTIDE SEQUENCE</scope>
</reference>